<dbReference type="Gene3D" id="3.30.465.10">
    <property type="match status" value="1"/>
</dbReference>
<dbReference type="SUPFAM" id="SSF54631">
    <property type="entry name" value="CBS-domain pair"/>
    <property type="match status" value="1"/>
</dbReference>
<keyword evidence="6 8" id="KW-0129">CBS domain</keyword>
<feature type="transmembrane region" description="Helical" evidence="10">
    <location>
        <begin position="124"/>
        <end position="146"/>
    </location>
</feature>
<evidence type="ECO:0000259" key="11">
    <source>
        <dbReference type="PROSITE" id="PS51371"/>
    </source>
</evidence>
<proteinExistence type="inferred from homology"/>
<dbReference type="RefSeq" id="WP_153863726.1">
    <property type="nucleotide sequence ID" value="NZ_WJQS01000007.1"/>
</dbReference>
<dbReference type="PROSITE" id="PS51371">
    <property type="entry name" value="CBS"/>
    <property type="match status" value="2"/>
</dbReference>
<dbReference type="Proteomes" id="UP000430975">
    <property type="component" value="Unassembled WGS sequence"/>
</dbReference>
<dbReference type="PANTHER" id="PTHR22777:SF17">
    <property type="entry name" value="UPF0053 PROTEIN SLL0260"/>
    <property type="match status" value="1"/>
</dbReference>
<evidence type="ECO:0000256" key="3">
    <source>
        <dbReference type="ARBA" id="ARBA00022692"/>
    </source>
</evidence>
<dbReference type="Pfam" id="PF03471">
    <property type="entry name" value="CorC_HlyC"/>
    <property type="match status" value="1"/>
</dbReference>
<dbReference type="InterPro" id="IPR036318">
    <property type="entry name" value="FAD-bd_PCMH-like_sf"/>
</dbReference>
<dbReference type="InterPro" id="IPR016169">
    <property type="entry name" value="FAD-bd_PCMH_sub2"/>
</dbReference>
<keyword evidence="3 9" id="KW-0812">Transmembrane</keyword>
<dbReference type="InterPro" id="IPR000644">
    <property type="entry name" value="CBS_dom"/>
</dbReference>
<dbReference type="FunFam" id="3.10.580.10:FF:000002">
    <property type="entry name" value="Magnesium/cobalt efflux protein CorC"/>
    <property type="match status" value="1"/>
</dbReference>
<evidence type="ECO:0000256" key="10">
    <source>
        <dbReference type="SAM" id="Phobius"/>
    </source>
</evidence>
<dbReference type="Pfam" id="PF01595">
    <property type="entry name" value="CNNM"/>
    <property type="match status" value="1"/>
</dbReference>
<sequence>MLTPIILLIIFTLLNGFFSGSEMAFITANASKLEKEAEAGSKKAKLSLQLYRNQDRVLAVVQVAITLIGTLNSSFATSGLSQFISPYIGEKGAAIVIALFVTVLTLIFGELLPKSIGQAIPEKYTKFAASSINLIYTVFKPAVWFLTKALSFFQKLLPIDFSDEDEKLTFSNIREIVIKGGADGALETDEVSMMQGVLKLNRRNVREVMVPRKLALMIDINKDREETHELIVSSSFSRIPIYEEDKENILGILLVKDYLRASVIAGDYHDVDIRDLALDAFVVPETLLLDDLFSQIQQANNHMAIVSDEYGQTVGIVTLEDIFEEIVGEIYDEYDTVDEDDHMLQQIDENTWLINGLMNINDFNERFKTIINSHEVDTIGGYFTYKAEIIPSEDTIGTTLEVEGYEFELLQVNEATTTQLKLTKLPDPIETTN</sequence>
<protein>
    <submittedName>
        <fullName evidence="13">DUF21 domain-containing protein</fullName>
    </submittedName>
</protein>
<comment type="caution">
    <text evidence="13">The sequence shown here is derived from an EMBL/GenBank/DDBJ whole genome shotgun (WGS) entry which is preliminary data.</text>
</comment>
<feature type="transmembrane region" description="Helical" evidence="10">
    <location>
        <begin position="92"/>
        <end position="112"/>
    </location>
</feature>
<keyword evidence="5 9" id="KW-1133">Transmembrane helix</keyword>
<evidence type="ECO:0000313" key="13">
    <source>
        <dbReference type="EMBL" id="MRI85877.1"/>
    </source>
</evidence>
<evidence type="ECO:0000256" key="7">
    <source>
        <dbReference type="ARBA" id="ARBA00023136"/>
    </source>
</evidence>
<evidence type="ECO:0000256" key="4">
    <source>
        <dbReference type="ARBA" id="ARBA00022737"/>
    </source>
</evidence>
<feature type="domain" description="CBS" evidence="11">
    <location>
        <begin position="209"/>
        <end position="271"/>
    </location>
</feature>
<dbReference type="Gene3D" id="3.10.580.10">
    <property type="entry name" value="CBS-domain"/>
    <property type="match status" value="1"/>
</dbReference>
<reference evidence="13 14" key="1">
    <citation type="submission" date="2019-11" db="EMBL/GenBank/DDBJ databases">
        <title>Characterisation of Fundicoccus ignavus gen. nov. sp. nov., a novel genus of the family Aerococcaceae isolated from bulk tank milk.</title>
        <authorList>
            <person name="Siebert A."/>
            <person name="Huptas C."/>
            <person name="Wenning M."/>
            <person name="Scherer S."/>
            <person name="Doll E.V."/>
        </authorList>
    </citation>
    <scope>NUCLEOTIDE SEQUENCE [LARGE SCALE GENOMIC DNA]</scope>
    <source>
        <strain evidence="13 14">WS4759</strain>
    </source>
</reference>
<evidence type="ECO:0000256" key="9">
    <source>
        <dbReference type="PROSITE-ProRule" id="PRU01193"/>
    </source>
</evidence>
<dbReference type="SMART" id="SM01091">
    <property type="entry name" value="CorC_HlyC"/>
    <property type="match status" value="1"/>
</dbReference>
<dbReference type="AlphaFoldDB" id="A0A6I2GDJ0"/>
<evidence type="ECO:0000256" key="6">
    <source>
        <dbReference type="ARBA" id="ARBA00023122"/>
    </source>
</evidence>
<feature type="transmembrane region" description="Helical" evidence="10">
    <location>
        <begin position="57"/>
        <end position="80"/>
    </location>
</feature>
<dbReference type="InterPro" id="IPR005170">
    <property type="entry name" value="Transptr-assoc_dom"/>
</dbReference>
<accession>A0A6I2GDJ0</accession>
<keyword evidence="7 9" id="KW-0472">Membrane</keyword>
<evidence type="ECO:0000256" key="2">
    <source>
        <dbReference type="ARBA" id="ARBA00006337"/>
    </source>
</evidence>
<organism evidence="13 14">
    <name type="scientific">Fundicoccus ignavus</name>
    <dbReference type="NCBI Taxonomy" id="2664442"/>
    <lineage>
        <taxon>Bacteria</taxon>
        <taxon>Bacillati</taxon>
        <taxon>Bacillota</taxon>
        <taxon>Bacilli</taxon>
        <taxon>Lactobacillales</taxon>
        <taxon>Aerococcaceae</taxon>
        <taxon>Fundicoccus</taxon>
    </lineage>
</organism>
<evidence type="ECO:0000259" key="12">
    <source>
        <dbReference type="PROSITE" id="PS51846"/>
    </source>
</evidence>
<gene>
    <name evidence="13" type="ORF">GIY09_08360</name>
</gene>
<dbReference type="Pfam" id="PF00571">
    <property type="entry name" value="CBS"/>
    <property type="match status" value="2"/>
</dbReference>
<dbReference type="InterPro" id="IPR044751">
    <property type="entry name" value="Ion_transp-like_CBS"/>
</dbReference>
<evidence type="ECO:0000256" key="8">
    <source>
        <dbReference type="PROSITE-ProRule" id="PRU00703"/>
    </source>
</evidence>
<comment type="subcellular location">
    <subcellularLocation>
        <location evidence="1">Membrane</location>
        <topology evidence="1">Multi-pass membrane protein</topology>
    </subcellularLocation>
</comment>
<feature type="domain" description="CNNM transmembrane" evidence="12">
    <location>
        <begin position="1"/>
        <end position="190"/>
    </location>
</feature>
<feature type="domain" description="CBS" evidence="11">
    <location>
        <begin position="273"/>
        <end position="333"/>
    </location>
</feature>
<dbReference type="GO" id="GO:0005886">
    <property type="term" value="C:plasma membrane"/>
    <property type="evidence" value="ECO:0007669"/>
    <property type="project" value="TreeGrafter"/>
</dbReference>
<dbReference type="InterPro" id="IPR002550">
    <property type="entry name" value="CNNM"/>
</dbReference>
<evidence type="ECO:0000256" key="1">
    <source>
        <dbReference type="ARBA" id="ARBA00004141"/>
    </source>
</evidence>
<dbReference type="SUPFAM" id="SSF56176">
    <property type="entry name" value="FAD-binding/transporter-associated domain-like"/>
    <property type="match status" value="1"/>
</dbReference>
<dbReference type="InterPro" id="IPR046342">
    <property type="entry name" value="CBS_dom_sf"/>
</dbReference>
<keyword evidence="14" id="KW-1185">Reference proteome</keyword>
<feature type="transmembrane region" description="Helical" evidence="10">
    <location>
        <begin position="6"/>
        <end position="26"/>
    </location>
</feature>
<dbReference type="EMBL" id="WJQS01000007">
    <property type="protein sequence ID" value="MRI85877.1"/>
    <property type="molecule type" value="Genomic_DNA"/>
</dbReference>
<dbReference type="PANTHER" id="PTHR22777">
    <property type="entry name" value="HEMOLYSIN-RELATED"/>
    <property type="match status" value="1"/>
</dbReference>
<evidence type="ECO:0000256" key="5">
    <source>
        <dbReference type="ARBA" id="ARBA00022989"/>
    </source>
</evidence>
<dbReference type="CDD" id="cd04590">
    <property type="entry name" value="CBS_pair_CorC_HlyC_assoc"/>
    <property type="match status" value="1"/>
</dbReference>
<comment type="similarity">
    <text evidence="2">Belongs to the UPF0053 family.</text>
</comment>
<name>A0A6I2GDJ0_9LACT</name>
<keyword evidence="4" id="KW-0677">Repeat</keyword>
<dbReference type="GO" id="GO:0050660">
    <property type="term" value="F:flavin adenine dinucleotide binding"/>
    <property type="evidence" value="ECO:0007669"/>
    <property type="project" value="InterPro"/>
</dbReference>
<dbReference type="PROSITE" id="PS51846">
    <property type="entry name" value="CNNM"/>
    <property type="match status" value="1"/>
</dbReference>
<evidence type="ECO:0000313" key="14">
    <source>
        <dbReference type="Proteomes" id="UP000430975"/>
    </source>
</evidence>